<dbReference type="Proteomes" id="UP000616151">
    <property type="component" value="Unassembled WGS sequence"/>
</dbReference>
<organism evidence="1 2">
    <name type="scientific">Taklimakanibacter albus</name>
    <dbReference type="NCBI Taxonomy" id="2800327"/>
    <lineage>
        <taxon>Bacteria</taxon>
        <taxon>Pseudomonadati</taxon>
        <taxon>Pseudomonadota</taxon>
        <taxon>Alphaproteobacteria</taxon>
        <taxon>Hyphomicrobiales</taxon>
        <taxon>Aestuariivirgaceae</taxon>
        <taxon>Taklimakanibacter</taxon>
    </lineage>
</organism>
<accession>A0ACC5QYN4</accession>
<protein>
    <submittedName>
        <fullName evidence="1">Uncharacterized protein</fullName>
    </submittedName>
</protein>
<comment type="caution">
    <text evidence="1">The sequence shown here is derived from an EMBL/GenBank/DDBJ whole genome shotgun (WGS) entry which is preliminary data.</text>
</comment>
<name>A0ACC5QYN4_9HYPH</name>
<proteinExistence type="predicted"/>
<evidence type="ECO:0000313" key="2">
    <source>
        <dbReference type="Proteomes" id="UP000616151"/>
    </source>
</evidence>
<sequence length="152" mass="16482">MLRRYLLAGLLICAAGSAWAQEREWLFDTGDEDAYLVFGVPETDDAGVSFGCTLQSGDIRLFVPETGEELKPDQKITVTIVVEGKTFTFDATTSPNEMSGTTSAEAEIPAGDAIFADLRKADRFEVRAGTEDNIFPLEGADFDSLVRACTKS</sequence>
<keyword evidence="2" id="KW-1185">Reference proteome</keyword>
<gene>
    <name evidence="1" type="ORF">JHL16_03840</name>
</gene>
<evidence type="ECO:0000313" key="1">
    <source>
        <dbReference type="EMBL" id="MBK1865470.1"/>
    </source>
</evidence>
<dbReference type="EMBL" id="JAENHL010000004">
    <property type="protein sequence ID" value="MBK1865470.1"/>
    <property type="molecule type" value="Genomic_DNA"/>
</dbReference>
<reference evidence="1" key="1">
    <citation type="submission" date="2021-01" db="EMBL/GenBank/DDBJ databases">
        <authorList>
            <person name="Sun Q."/>
        </authorList>
    </citation>
    <scope>NUCLEOTIDE SEQUENCE</scope>
    <source>
        <strain evidence="1">YIM B02566</strain>
    </source>
</reference>